<sequence length="69" mass="7877">MSDPRAQAYDLVDNGLVSAEAMLQACLSYMSWDEVQDMLECNDFVEAEDEEYDGQPTEQEEWASFDPDC</sequence>
<dbReference type="EMBL" id="LR796187">
    <property type="protein sequence ID" value="CAB4125750.1"/>
    <property type="molecule type" value="Genomic_DNA"/>
</dbReference>
<name>A0A6J5L075_9CAUD</name>
<evidence type="ECO:0000313" key="2">
    <source>
        <dbReference type="EMBL" id="CAB4125750.1"/>
    </source>
</evidence>
<gene>
    <name evidence="3" type="ORF">UFOVP181_435</name>
    <name evidence="2" type="ORF">UFOVP57_205</name>
</gene>
<evidence type="ECO:0000313" key="3">
    <source>
        <dbReference type="EMBL" id="CAB5209338.1"/>
    </source>
</evidence>
<protein>
    <submittedName>
        <fullName evidence="2">Uncharacterized protein</fullName>
    </submittedName>
</protein>
<reference evidence="2" key="1">
    <citation type="submission" date="2020-04" db="EMBL/GenBank/DDBJ databases">
        <authorList>
            <person name="Chiriac C."/>
            <person name="Salcher M."/>
            <person name="Ghai R."/>
            <person name="Kavagutti S V."/>
        </authorList>
    </citation>
    <scope>NUCLEOTIDE SEQUENCE</scope>
</reference>
<dbReference type="EMBL" id="LR798231">
    <property type="protein sequence ID" value="CAB5209338.1"/>
    <property type="molecule type" value="Genomic_DNA"/>
</dbReference>
<proteinExistence type="predicted"/>
<evidence type="ECO:0000256" key="1">
    <source>
        <dbReference type="SAM" id="MobiDB-lite"/>
    </source>
</evidence>
<organism evidence="2">
    <name type="scientific">uncultured Caudovirales phage</name>
    <dbReference type="NCBI Taxonomy" id="2100421"/>
    <lineage>
        <taxon>Viruses</taxon>
        <taxon>Duplodnaviria</taxon>
        <taxon>Heunggongvirae</taxon>
        <taxon>Uroviricota</taxon>
        <taxon>Caudoviricetes</taxon>
        <taxon>Peduoviridae</taxon>
        <taxon>Maltschvirus</taxon>
        <taxon>Maltschvirus maltsch</taxon>
    </lineage>
</organism>
<feature type="region of interest" description="Disordered" evidence="1">
    <location>
        <begin position="49"/>
        <end position="69"/>
    </location>
</feature>
<accession>A0A6J5L075</accession>